<sequence length="178" mass="19198">MSDAATALETALNSLSAPPIPIPDAPLASALVGAGALTLLFITTAYTLLRYISPSRLTPLLLNTLHEAEEAHFAALEAGVLSGSDIYTQMLSSLQIKASVIRETGLGLSLSTCPCQTLFKAVIKGHSVAVLRCIWEIQRLKIHIEILKERQLRQLGTLYAGTPGSQTLAVRRRRPRSQ</sequence>
<organism evidence="2 3">
    <name type="scientific">Roridomyces roridus</name>
    <dbReference type="NCBI Taxonomy" id="1738132"/>
    <lineage>
        <taxon>Eukaryota</taxon>
        <taxon>Fungi</taxon>
        <taxon>Dikarya</taxon>
        <taxon>Basidiomycota</taxon>
        <taxon>Agaricomycotina</taxon>
        <taxon>Agaricomycetes</taxon>
        <taxon>Agaricomycetidae</taxon>
        <taxon>Agaricales</taxon>
        <taxon>Marasmiineae</taxon>
        <taxon>Mycenaceae</taxon>
        <taxon>Roridomyces</taxon>
    </lineage>
</organism>
<evidence type="ECO:0000256" key="1">
    <source>
        <dbReference type="SAM" id="Phobius"/>
    </source>
</evidence>
<reference evidence="2" key="1">
    <citation type="submission" date="2023-03" db="EMBL/GenBank/DDBJ databases">
        <title>Massive genome expansion in bonnet fungi (Mycena s.s.) driven by repeated elements and novel gene families across ecological guilds.</title>
        <authorList>
            <consortium name="Lawrence Berkeley National Laboratory"/>
            <person name="Harder C.B."/>
            <person name="Miyauchi S."/>
            <person name="Viragh M."/>
            <person name="Kuo A."/>
            <person name="Thoen E."/>
            <person name="Andreopoulos B."/>
            <person name="Lu D."/>
            <person name="Skrede I."/>
            <person name="Drula E."/>
            <person name="Henrissat B."/>
            <person name="Morin E."/>
            <person name="Kohler A."/>
            <person name="Barry K."/>
            <person name="LaButti K."/>
            <person name="Morin E."/>
            <person name="Salamov A."/>
            <person name="Lipzen A."/>
            <person name="Mereny Z."/>
            <person name="Hegedus B."/>
            <person name="Baldrian P."/>
            <person name="Stursova M."/>
            <person name="Weitz H."/>
            <person name="Taylor A."/>
            <person name="Grigoriev I.V."/>
            <person name="Nagy L.G."/>
            <person name="Martin F."/>
            <person name="Kauserud H."/>
        </authorList>
    </citation>
    <scope>NUCLEOTIDE SEQUENCE</scope>
    <source>
        <strain evidence="2">9284</strain>
    </source>
</reference>
<keyword evidence="1" id="KW-0472">Membrane</keyword>
<protein>
    <submittedName>
        <fullName evidence="2">Uncharacterized protein</fullName>
    </submittedName>
</protein>
<comment type="caution">
    <text evidence="2">The sequence shown here is derived from an EMBL/GenBank/DDBJ whole genome shotgun (WGS) entry which is preliminary data.</text>
</comment>
<dbReference type="Proteomes" id="UP001221142">
    <property type="component" value="Unassembled WGS sequence"/>
</dbReference>
<evidence type="ECO:0000313" key="3">
    <source>
        <dbReference type="Proteomes" id="UP001221142"/>
    </source>
</evidence>
<feature type="transmembrane region" description="Helical" evidence="1">
    <location>
        <begin position="27"/>
        <end position="49"/>
    </location>
</feature>
<keyword evidence="3" id="KW-1185">Reference proteome</keyword>
<keyword evidence="1" id="KW-0812">Transmembrane</keyword>
<gene>
    <name evidence="2" type="ORF">FB45DRAFT_1083685</name>
</gene>
<keyword evidence="1" id="KW-1133">Transmembrane helix</keyword>
<evidence type="ECO:0000313" key="2">
    <source>
        <dbReference type="EMBL" id="KAJ7625479.1"/>
    </source>
</evidence>
<proteinExistence type="predicted"/>
<dbReference type="AlphaFoldDB" id="A0AAD7BN02"/>
<accession>A0AAD7BN02</accession>
<dbReference type="EMBL" id="JARKIF010000012">
    <property type="protein sequence ID" value="KAJ7625479.1"/>
    <property type="molecule type" value="Genomic_DNA"/>
</dbReference>
<name>A0AAD7BN02_9AGAR</name>